<evidence type="ECO:0000313" key="1">
    <source>
        <dbReference type="EMBL" id="RZU35193.1"/>
    </source>
</evidence>
<dbReference type="EMBL" id="SHKW01000003">
    <property type="protein sequence ID" value="RZU35193.1"/>
    <property type="molecule type" value="Genomic_DNA"/>
</dbReference>
<comment type="caution">
    <text evidence="1">The sequence shown here is derived from an EMBL/GenBank/DDBJ whole genome shotgun (WGS) entry which is preliminary data.</text>
</comment>
<name>A0A4Q7YF37_9BACT</name>
<gene>
    <name evidence="1" type="ORF">BDD14_5952</name>
</gene>
<dbReference type="RefSeq" id="WP_130424418.1">
    <property type="nucleotide sequence ID" value="NZ_SHKW01000003.1"/>
</dbReference>
<dbReference type="AlphaFoldDB" id="A0A4Q7YF37"/>
<proteinExistence type="predicted"/>
<protein>
    <submittedName>
        <fullName evidence="1">Uncharacterized protein</fullName>
    </submittedName>
</protein>
<dbReference type="Proteomes" id="UP000292958">
    <property type="component" value="Unassembled WGS sequence"/>
</dbReference>
<dbReference type="OrthoDB" id="9934079at2"/>
<reference evidence="1 2" key="1">
    <citation type="submission" date="2019-02" db="EMBL/GenBank/DDBJ databases">
        <title>Genomic Encyclopedia of Archaeal and Bacterial Type Strains, Phase II (KMG-II): from individual species to whole genera.</title>
        <authorList>
            <person name="Goeker M."/>
        </authorList>
    </citation>
    <scope>NUCLEOTIDE SEQUENCE [LARGE SCALE GENOMIC DNA]</scope>
    <source>
        <strain evidence="1 2">DSM 18101</strain>
    </source>
</reference>
<organism evidence="1 2">
    <name type="scientific">Edaphobacter modestus</name>
    <dbReference type="NCBI Taxonomy" id="388466"/>
    <lineage>
        <taxon>Bacteria</taxon>
        <taxon>Pseudomonadati</taxon>
        <taxon>Acidobacteriota</taxon>
        <taxon>Terriglobia</taxon>
        <taxon>Terriglobales</taxon>
        <taxon>Acidobacteriaceae</taxon>
        <taxon>Edaphobacter</taxon>
    </lineage>
</organism>
<accession>A0A4Q7YF37</accession>
<keyword evidence="2" id="KW-1185">Reference proteome</keyword>
<sequence>MRSYLVFGALANVSNRYLLTMLAAKAIRKFHRPNSRIQETANEVLARFSWANPMGRPQCVRQPRVPALRKAS</sequence>
<evidence type="ECO:0000313" key="2">
    <source>
        <dbReference type="Proteomes" id="UP000292958"/>
    </source>
</evidence>